<dbReference type="Proteomes" id="UP000550401">
    <property type="component" value="Unassembled WGS sequence"/>
</dbReference>
<proteinExistence type="predicted"/>
<gene>
    <name evidence="1" type="ORF">FHW12_003142</name>
</gene>
<dbReference type="RefSeq" id="WP_182531950.1">
    <property type="nucleotide sequence ID" value="NZ_JACGXL010000005.1"/>
</dbReference>
<sequence>MSTGSIERSVRELIARAKLDYQIDVATRDYQFAEAKLLRKCLRTRIAALLAAGELPDLREKIVAAFPDDIDAGIDYFLDAALKADDAANSLHWSWANALAQRS</sequence>
<comment type="caution">
    <text evidence="1">The sequence shown here is derived from an EMBL/GenBank/DDBJ whole genome shotgun (WGS) entry which is preliminary data.</text>
</comment>
<name>A0A839F2U5_9GAMM</name>
<protein>
    <submittedName>
        <fullName evidence="1">Uncharacterized protein</fullName>
    </submittedName>
</protein>
<accession>A0A839F2U5</accession>
<reference evidence="1 2" key="1">
    <citation type="submission" date="2020-07" db="EMBL/GenBank/DDBJ databases">
        <title>Genomic Encyclopedia of Type Strains, Phase IV (KMG-V): Genome sequencing to study the core and pangenomes of soil and plant-associated prokaryotes.</title>
        <authorList>
            <person name="Whitman W."/>
        </authorList>
    </citation>
    <scope>NUCLEOTIDE SEQUENCE [LARGE SCALE GENOMIC DNA]</scope>
    <source>
        <strain evidence="1 2">RH2WT43</strain>
    </source>
</reference>
<keyword evidence="2" id="KW-1185">Reference proteome</keyword>
<evidence type="ECO:0000313" key="1">
    <source>
        <dbReference type="EMBL" id="MBA8888906.1"/>
    </source>
</evidence>
<dbReference type="AlphaFoldDB" id="A0A839F2U5"/>
<organism evidence="1 2">
    <name type="scientific">Dokdonella fugitiva</name>
    <dbReference type="NCBI Taxonomy" id="328517"/>
    <lineage>
        <taxon>Bacteria</taxon>
        <taxon>Pseudomonadati</taxon>
        <taxon>Pseudomonadota</taxon>
        <taxon>Gammaproteobacteria</taxon>
        <taxon>Lysobacterales</taxon>
        <taxon>Rhodanobacteraceae</taxon>
        <taxon>Dokdonella</taxon>
    </lineage>
</organism>
<evidence type="ECO:0000313" key="2">
    <source>
        <dbReference type="Proteomes" id="UP000550401"/>
    </source>
</evidence>
<dbReference type="EMBL" id="JACGXL010000005">
    <property type="protein sequence ID" value="MBA8888906.1"/>
    <property type="molecule type" value="Genomic_DNA"/>
</dbReference>